<dbReference type="AlphaFoldDB" id="A0A3L7JEC6"/>
<dbReference type="GO" id="GO:0005576">
    <property type="term" value="C:extracellular region"/>
    <property type="evidence" value="ECO:0007669"/>
    <property type="project" value="UniProtKB-SubCell"/>
</dbReference>
<accession>A0A3L7JEC6</accession>
<comment type="subcellular location">
    <subcellularLocation>
        <location evidence="3">Secreted</location>
    </subcellularLocation>
    <subcellularLocation>
        <location evidence="3">Bacterial flagellum</location>
    </subcellularLocation>
</comment>
<evidence type="ECO:0000259" key="4">
    <source>
        <dbReference type="Pfam" id="PF00669"/>
    </source>
</evidence>
<dbReference type="Proteomes" id="UP000281094">
    <property type="component" value="Unassembled WGS sequence"/>
</dbReference>
<keyword evidence="2 3" id="KW-0975">Bacterial flagellum</keyword>
<evidence type="ECO:0000256" key="1">
    <source>
        <dbReference type="ARBA" id="ARBA00005709"/>
    </source>
</evidence>
<proteinExistence type="inferred from homology"/>
<dbReference type="SUPFAM" id="SSF64518">
    <property type="entry name" value="Phase 1 flagellin"/>
    <property type="match status" value="1"/>
</dbReference>
<keyword evidence="7" id="KW-1185">Reference proteome</keyword>
<dbReference type="InterPro" id="IPR001029">
    <property type="entry name" value="Flagellin_N"/>
</dbReference>
<dbReference type="PRINTS" id="PR00207">
    <property type="entry name" value="FLAGELLIN"/>
</dbReference>
<dbReference type="InterPro" id="IPR046358">
    <property type="entry name" value="Flagellin_C"/>
</dbReference>
<keyword evidence="6" id="KW-0969">Cilium</keyword>
<dbReference type="NCBIfam" id="NF009329">
    <property type="entry name" value="PRK12687.1"/>
    <property type="match status" value="1"/>
</dbReference>
<dbReference type="InterPro" id="IPR001492">
    <property type="entry name" value="Flagellin"/>
</dbReference>
<dbReference type="EMBL" id="RCWN01000001">
    <property type="protein sequence ID" value="RLQ88830.1"/>
    <property type="molecule type" value="Genomic_DNA"/>
</dbReference>
<comment type="function">
    <text evidence="3">Flagellin is the subunit protein which polymerizes to form the filaments of bacterial flagella.</text>
</comment>
<organism evidence="6 7">
    <name type="scientific">Notoacmeibacter ruber</name>
    <dbReference type="NCBI Taxonomy" id="2670375"/>
    <lineage>
        <taxon>Bacteria</taxon>
        <taxon>Pseudomonadati</taxon>
        <taxon>Pseudomonadota</taxon>
        <taxon>Alphaproteobacteria</taxon>
        <taxon>Hyphomicrobiales</taxon>
        <taxon>Notoacmeibacteraceae</taxon>
        <taxon>Notoacmeibacter</taxon>
    </lineage>
</organism>
<keyword evidence="6" id="KW-0282">Flagellum</keyword>
<evidence type="ECO:0000256" key="2">
    <source>
        <dbReference type="ARBA" id="ARBA00023143"/>
    </source>
</evidence>
<evidence type="ECO:0000313" key="6">
    <source>
        <dbReference type="EMBL" id="RLQ88830.1"/>
    </source>
</evidence>
<dbReference type="Pfam" id="PF00669">
    <property type="entry name" value="Flagellin_N"/>
    <property type="match status" value="1"/>
</dbReference>
<keyword evidence="3" id="KW-0964">Secreted</keyword>
<sequence>MSSIHTNTAAMTALKSLQATNKALESTQKNISTGFRVSDASDNAAYWSIATTMRSDNKALSTVEDALGLGAAKVDVAYTAMDSAIDVVDEIKAKLVASREPGVDKTKIQSEIGALQEQLKSIADSASFSGENWLSSSEASGATKEIVASFTRSSSGTVSVGTVSVDVFSSKLFDSATTDRSTLASSNQGLLDSVLADYDADGDTTADATYTVSVYNLDISSATDVQIDGMIWNVENVLEDMTTSAADLGATKSRIDMQSEFVGNLMDSISSGIGKLVDADMTEESTRLQALQTQQQLGIQALSMANSGSQSLLSLFR</sequence>
<dbReference type="Gene3D" id="1.20.1330.10">
    <property type="entry name" value="f41 fragment of flagellin, N-terminal domain"/>
    <property type="match status" value="1"/>
</dbReference>
<dbReference type="PANTHER" id="PTHR42792:SF2">
    <property type="entry name" value="FLAGELLIN"/>
    <property type="match status" value="1"/>
</dbReference>
<comment type="similarity">
    <text evidence="1 3">Belongs to the bacterial flagellin family.</text>
</comment>
<evidence type="ECO:0000256" key="3">
    <source>
        <dbReference type="RuleBase" id="RU362073"/>
    </source>
</evidence>
<dbReference type="RefSeq" id="WP_121645798.1">
    <property type="nucleotide sequence ID" value="NZ_RCWN01000001.1"/>
</dbReference>
<comment type="caution">
    <text evidence="6">The sequence shown here is derived from an EMBL/GenBank/DDBJ whole genome shotgun (WGS) entry which is preliminary data.</text>
</comment>
<feature type="domain" description="Flagellin N-terminal" evidence="4">
    <location>
        <begin position="4"/>
        <end position="137"/>
    </location>
</feature>
<name>A0A3L7JEC6_9HYPH</name>
<gene>
    <name evidence="6" type="ORF">D8780_11985</name>
</gene>
<dbReference type="GO" id="GO:0009288">
    <property type="term" value="C:bacterial-type flagellum"/>
    <property type="evidence" value="ECO:0007669"/>
    <property type="project" value="UniProtKB-SubCell"/>
</dbReference>
<dbReference type="Pfam" id="PF00700">
    <property type="entry name" value="Flagellin_C"/>
    <property type="match status" value="1"/>
</dbReference>
<keyword evidence="6" id="KW-0966">Cell projection</keyword>
<evidence type="ECO:0000313" key="7">
    <source>
        <dbReference type="Proteomes" id="UP000281094"/>
    </source>
</evidence>
<protein>
    <recommendedName>
        <fullName evidence="3">Flagellin</fullName>
    </recommendedName>
</protein>
<dbReference type="PANTHER" id="PTHR42792">
    <property type="entry name" value="FLAGELLIN"/>
    <property type="match status" value="1"/>
</dbReference>
<evidence type="ECO:0000259" key="5">
    <source>
        <dbReference type="Pfam" id="PF00700"/>
    </source>
</evidence>
<reference evidence="6 7" key="1">
    <citation type="submission" date="2018-10" db="EMBL/GenBank/DDBJ databases">
        <title>Notoacmeibacter sp. M2BS9Y-3-1, whole genome shotgun sequence.</title>
        <authorList>
            <person name="Tuo L."/>
        </authorList>
    </citation>
    <scope>NUCLEOTIDE SEQUENCE [LARGE SCALE GENOMIC DNA]</scope>
    <source>
        <strain evidence="6 7">M2BS9Y-3-1</strain>
    </source>
</reference>
<feature type="domain" description="Flagellin C-terminal" evidence="5">
    <location>
        <begin position="233"/>
        <end position="316"/>
    </location>
</feature>
<dbReference type="GO" id="GO:0005198">
    <property type="term" value="F:structural molecule activity"/>
    <property type="evidence" value="ECO:0007669"/>
    <property type="project" value="UniProtKB-UniRule"/>
</dbReference>